<feature type="region of interest" description="Disordered" evidence="1">
    <location>
        <begin position="191"/>
        <end position="222"/>
    </location>
</feature>
<accession>A0A1W2TH76</accession>
<sequence length="369" mass="38975">MTQSGVSRSSWQGVDRLQTSFGFRDESFGRRGISPTVTPSSTLELRPPEEGLEVGTPGWRRSQPGLIVVTGPQVVSPEDKLRKLEVQSWNSDPDQRDEVGAMSGPAEGKGGKEGGGKLLGLRRRTFWVFVGIAVVTFVSLMIGVAVVITRHGRDQSTSTSIADGGQASGNPPSMPTMATETASVGVAGDSSAFTTQSETPTTYSPSENAETATATGEGRSENIEPTVITTAIIIATPSTVFVVAPPAPTTVTSTAEAETGPPPQETTTVTATATASDTASNACLGKNGSIYTDPGTGDRFRIECGIARKGADIVHPKALNMEHCVSLCAANEQCRGAVWYNTEWKYCWMKSEITDNVGQRPDAQSFVRI</sequence>
<evidence type="ECO:0000256" key="1">
    <source>
        <dbReference type="SAM" id="MobiDB-lite"/>
    </source>
</evidence>
<protein>
    <recommendedName>
        <fullName evidence="5">Apple domain-containing protein</fullName>
    </recommendedName>
</protein>
<gene>
    <name evidence="3" type="ORF">SAMD00023353_2600800</name>
</gene>
<feature type="region of interest" description="Disordered" evidence="1">
    <location>
        <begin position="251"/>
        <end position="275"/>
    </location>
</feature>
<keyword evidence="4" id="KW-1185">Reference proteome</keyword>
<name>A0A1W2TH76_ROSNE</name>
<evidence type="ECO:0000256" key="2">
    <source>
        <dbReference type="SAM" id="Phobius"/>
    </source>
</evidence>
<reference evidence="3" key="1">
    <citation type="submission" date="2016-03" db="EMBL/GenBank/DDBJ databases">
        <title>Draft genome sequence of Rosellinia necatrix.</title>
        <authorList>
            <person name="Kanematsu S."/>
        </authorList>
    </citation>
    <scope>NUCLEOTIDE SEQUENCE [LARGE SCALE GENOMIC DNA]</scope>
    <source>
        <strain evidence="3">W97</strain>
    </source>
</reference>
<evidence type="ECO:0008006" key="5">
    <source>
        <dbReference type="Google" id="ProtNLM"/>
    </source>
</evidence>
<feature type="transmembrane region" description="Helical" evidence="2">
    <location>
        <begin position="126"/>
        <end position="148"/>
    </location>
</feature>
<dbReference type="OrthoDB" id="4843036at2759"/>
<feature type="compositionally biased region" description="Polar residues" evidence="1">
    <location>
        <begin position="191"/>
        <end position="214"/>
    </location>
</feature>
<proteinExistence type="predicted"/>
<feature type="compositionally biased region" description="Low complexity" evidence="1">
    <location>
        <begin position="266"/>
        <end position="275"/>
    </location>
</feature>
<feature type="region of interest" description="Disordered" evidence="1">
    <location>
        <begin position="88"/>
        <end position="114"/>
    </location>
</feature>
<evidence type="ECO:0000313" key="4">
    <source>
        <dbReference type="Proteomes" id="UP000054516"/>
    </source>
</evidence>
<organism evidence="3">
    <name type="scientific">Rosellinia necatrix</name>
    <name type="common">White root-rot fungus</name>
    <dbReference type="NCBI Taxonomy" id="77044"/>
    <lineage>
        <taxon>Eukaryota</taxon>
        <taxon>Fungi</taxon>
        <taxon>Dikarya</taxon>
        <taxon>Ascomycota</taxon>
        <taxon>Pezizomycotina</taxon>
        <taxon>Sordariomycetes</taxon>
        <taxon>Xylariomycetidae</taxon>
        <taxon>Xylariales</taxon>
        <taxon>Xylariaceae</taxon>
        <taxon>Rosellinia</taxon>
    </lineage>
</organism>
<keyword evidence="2" id="KW-0812">Transmembrane</keyword>
<feature type="region of interest" description="Disordered" evidence="1">
    <location>
        <begin position="22"/>
        <end position="65"/>
    </location>
</feature>
<dbReference type="Proteomes" id="UP000054516">
    <property type="component" value="Unassembled WGS sequence"/>
</dbReference>
<evidence type="ECO:0000313" key="3">
    <source>
        <dbReference type="EMBL" id="GAP87473.1"/>
    </source>
</evidence>
<feature type="region of interest" description="Disordered" evidence="1">
    <location>
        <begin position="153"/>
        <end position="178"/>
    </location>
</feature>
<keyword evidence="2" id="KW-1133">Transmembrane helix</keyword>
<feature type="compositionally biased region" description="Polar residues" evidence="1">
    <location>
        <begin position="168"/>
        <end position="178"/>
    </location>
</feature>
<dbReference type="AlphaFoldDB" id="A0A1W2TH76"/>
<dbReference type="Gene3D" id="3.50.4.10">
    <property type="entry name" value="Hepatocyte Growth Factor"/>
    <property type="match status" value="1"/>
</dbReference>
<keyword evidence="2" id="KW-0472">Membrane</keyword>
<dbReference type="EMBL" id="DF977471">
    <property type="protein sequence ID" value="GAP87473.1"/>
    <property type="molecule type" value="Genomic_DNA"/>
</dbReference>